<keyword evidence="3" id="KW-1185">Reference proteome</keyword>
<dbReference type="Proteomes" id="UP000029444">
    <property type="component" value="Unassembled WGS sequence"/>
</dbReference>
<dbReference type="eggNOG" id="ENOG5032VRB">
    <property type="taxonomic scope" value="Bacteria"/>
</dbReference>
<accession>A0A095URJ2</accession>
<protein>
    <submittedName>
        <fullName evidence="2">Uncharacterized protein</fullName>
    </submittedName>
</protein>
<dbReference type="AlphaFoldDB" id="A0A095URJ2"/>
<dbReference type="STRING" id="1177154.Y5S_01529"/>
<reference evidence="2 3" key="1">
    <citation type="submission" date="2012-09" db="EMBL/GenBank/DDBJ databases">
        <title>Genome Sequence of alkane-degrading Bacterium Alcanivorax sp. 19-m-6.</title>
        <authorList>
            <person name="Lai Q."/>
            <person name="Shao Z."/>
        </authorList>
    </citation>
    <scope>NUCLEOTIDE SEQUENCE [LARGE SCALE GENOMIC DNA]</scope>
    <source>
        <strain evidence="2 3">19-m-6</strain>
    </source>
</reference>
<keyword evidence="1" id="KW-0732">Signal</keyword>
<evidence type="ECO:0000256" key="1">
    <source>
        <dbReference type="SAM" id="SignalP"/>
    </source>
</evidence>
<gene>
    <name evidence="2" type="ORF">Y5S_01529</name>
</gene>
<organism evidence="2 3">
    <name type="scientific">Alcanivorax nanhaiticus</name>
    <dbReference type="NCBI Taxonomy" id="1177154"/>
    <lineage>
        <taxon>Bacteria</taxon>
        <taxon>Pseudomonadati</taxon>
        <taxon>Pseudomonadota</taxon>
        <taxon>Gammaproteobacteria</taxon>
        <taxon>Oceanospirillales</taxon>
        <taxon>Alcanivoracaceae</taxon>
        <taxon>Alcanivorax</taxon>
    </lineage>
</organism>
<proteinExistence type="predicted"/>
<feature type="chain" id="PRO_5001910371" evidence="1">
    <location>
        <begin position="26"/>
        <end position="388"/>
    </location>
</feature>
<evidence type="ECO:0000313" key="2">
    <source>
        <dbReference type="EMBL" id="KGD65095.1"/>
    </source>
</evidence>
<feature type="signal peptide" evidence="1">
    <location>
        <begin position="1"/>
        <end position="25"/>
    </location>
</feature>
<dbReference type="EMBL" id="ARXV01000005">
    <property type="protein sequence ID" value="KGD65095.1"/>
    <property type="molecule type" value="Genomic_DNA"/>
</dbReference>
<dbReference type="RefSeq" id="WP_035231975.1">
    <property type="nucleotide sequence ID" value="NZ_ARXV01000005.1"/>
</dbReference>
<dbReference type="PATRIC" id="fig|1177154.3.peg.1561"/>
<evidence type="ECO:0000313" key="3">
    <source>
        <dbReference type="Proteomes" id="UP000029444"/>
    </source>
</evidence>
<comment type="caution">
    <text evidence="2">The sequence shown here is derived from an EMBL/GenBank/DDBJ whole genome shotgun (WGS) entry which is preliminary data.</text>
</comment>
<sequence length="388" mass="44566">MTIRNLAWMLVLAAQPVVLLSPVQAAPVDQAYDRAKATFAQRSPLPLDDAVLDAPWVQAPFDQAPFTYTYAEIEANWPRFMRGLQLPFPSPEYLKSRYQRFPALFRDLRYQDDDWEQHSRNVLEVWQAFFRGDLRHARDLGNRYGGYARVPAMVSQIIYATYLAPTQTQKQQLLQQSINEMAWFGENAPVLPGEELLEDDYCMVRLGFGYAVARLAEDESVPAMLQRNYGPMVINAATEMLGVEPQHPLAMSLYAAFEANVLRRVGKAAGRLTFEADSRDATELFETSVKQVPDLAIVRYEYANSLLYTFREDQAQQAIAQLMLAAQLPAEYSMEWLDRAYARKRLKEVQAWVDSGMSFARFDRKRRKFMNKADRNLYAVNQPPFLVD</sequence>
<name>A0A095URJ2_9GAMM</name>